<evidence type="ECO:0000256" key="14">
    <source>
        <dbReference type="PROSITE-ProRule" id="PRU00409"/>
    </source>
</evidence>
<feature type="domain" description="Biotin carboxylation" evidence="17">
    <location>
        <begin position="34"/>
        <end position="529"/>
    </location>
</feature>
<keyword evidence="8" id="KW-0443">Lipid metabolism</keyword>
<reference evidence="20" key="1">
    <citation type="submission" date="2021-01" db="EMBL/GenBank/DDBJ databases">
        <authorList>
            <person name="Corre E."/>
            <person name="Pelletier E."/>
            <person name="Niang G."/>
            <person name="Scheremetjew M."/>
            <person name="Finn R."/>
            <person name="Kale V."/>
            <person name="Holt S."/>
            <person name="Cochrane G."/>
            <person name="Meng A."/>
            <person name="Brown T."/>
            <person name="Cohen L."/>
        </authorList>
    </citation>
    <scope>NUCLEOTIDE SEQUENCE</scope>
    <source>
        <strain evidence="20">CCAP 1951/1</strain>
    </source>
</reference>
<dbReference type="InterPro" id="IPR011763">
    <property type="entry name" value="COA_CT_C"/>
</dbReference>
<dbReference type="InterPro" id="IPR005481">
    <property type="entry name" value="BC-like_N"/>
</dbReference>
<feature type="domain" description="CoA carboxyltransferase C-terminal" evidence="19">
    <location>
        <begin position="1814"/>
        <end position="2114"/>
    </location>
</feature>
<dbReference type="SUPFAM" id="SSF51246">
    <property type="entry name" value="Rudiment single hybrid motif"/>
    <property type="match status" value="1"/>
</dbReference>
<evidence type="ECO:0000256" key="10">
    <source>
        <dbReference type="ARBA" id="ARBA00023267"/>
    </source>
</evidence>
<dbReference type="PROSITE" id="PS00866">
    <property type="entry name" value="CPSASE_1"/>
    <property type="match status" value="1"/>
</dbReference>
<comment type="cofactor">
    <cofactor evidence="1">
        <name>biotin</name>
        <dbReference type="ChEBI" id="CHEBI:57586"/>
    </cofactor>
</comment>
<dbReference type="Gene3D" id="3.40.50.20">
    <property type="match status" value="1"/>
</dbReference>
<dbReference type="SUPFAM" id="SSF51230">
    <property type="entry name" value="Single hybrid motif"/>
    <property type="match status" value="1"/>
</dbReference>
<dbReference type="Gene3D" id="3.30.470.20">
    <property type="entry name" value="ATP-grasp fold, B domain"/>
    <property type="match status" value="1"/>
</dbReference>
<evidence type="ECO:0000256" key="11">
    <source>
        <dbReference type="ARBA" id="ARBA00023268"/>
    </source>
</evidence>
<dbReference type="Gene3D" id="3.30.1490.20">
    <property type="entry name" value="ATP-grasp fold, A domain"/>
    <property type="match status" value="1"/>
</dbReference>
<dbReference type="Pfam" id="PF02785">
    <property type="entry name" value="Biotin_carb_C"/>
    <property type="match status" value="1"/>
</dbReference>
<dbReference type="InterPro" id="IPR000089">
    <property type="entry name" value="Biotin_lipoyl"/>
</dbReference>
<dbReference type="EMBL" id="HBGF01018133">
    <property type="protein sequence ID" value="CAD9110519.1"/>
    <property type="molecule type" value="Transcribed_RNA"/>
</dbReference>
<feature type="compositionally biased region" description="Polar residues" evidence="15">
    <location>
        <begin position="1045"/>
        <end position="1059"/>
    </location>
</feature>
<dbReference type="PROSITE" id="PS50975">
    <property type="entry name" value="ATP_GRASP"/>
    <property type="match status" value="1"/>
</dbReference>
<evidence type="ECO:0000256" key="2">
    <source>
        <dbReference type="ARBA" id="ARBA00004956"/>
    </source>
</evidence>
<dbReference type="SMART" id="SM00878">
    <property type="entry name" value="Biotin_carb_C"/>
    <property type="match status" value="1"/>
</dbReference>
<dbReference type="GO" id="GO:0046872">
    <property type="term" value="F:metal ion binding"/>
    <property type="evidence" value="ECO:0007669"/>
    <property type="project" value="InterPro"/>
</dbReference>
<evidence type="ECO:0000313" key="20">
    <source>
        <dbReference type="EMBL" id="CAD9110519.1"/>
    </source>
</evidence>
<evidence type="ECO:0000259" key="17">
    <source>
        <dbReference type="PROSITE" id="PS50979"/>
    </source>
</evidence>
<dbReference type="GO" id="GO:0004075">
    <property type="term" value="F:biotin carboxylase activity"/>
    <property type="evidence" value="ECO:0007669"/>
    <property type="project" value="UniProtKB-EC"/>
</dbReference>
<comment type="pathway">
    <text evidence="2">Lipid metabolism; malonyl-CoA biosynthesis; malonyl-CoA from acetyl-CoA: step 1/1.</text>
</comment>
<evidence type="ECO:0000256" key="15">
    <source>
        <dbReference type="SAM" id="MobiDB-lite"/>
    </source>
</evidence>
<dbReference type="PROSITE" id="PS00188">
    <property type="entry name" value="BIOTIN"/>
    <property type="match status" value="1"/>
</dbReference>
<dbReference type="InterPro" id="IPR049076">
    <property type="entry name" value="ACCA"/>
</dbReference>
<keyword evidence="6" id="KW-0276">Fatty acid metabolism</keyword>
<dbReference type="Pfam" id="PF08326">
    <property type="entry name" value="ACC_central"/>
    <property type="match status" value="1"/>
</dbReference>
<dbReference type="InterPro" id="IPR011761">
    <property type="entry name" value="ATP-grasp"/>
</dbReference>
<dbReference type="Pfam" id="PF21385">
    <property type="entry name" value="ACCA_BT"/>
    <property type="match status" value="1"/>
</dbReference>
<dbReference type="Gene3D" id="2.40.460.10">
    <property type="entry name" value="Biotin dependent carboxylase carboxyltransferase"/>
    <property type="match status" value="1"/>
</dbReference>
<dbReference type="SUPFAM" id="SSF52096">
    <property type="entry name" value="ClpP/crotonase"/>
    <property type="match status" value="2"/>
</dbReference>
<dbReference type="GO" id="GO:0006633">
    <property type="term" value="P:fatty acid biosynthetic process"/>
    <property type="evidence" value="ECO:0007669"/>
    <property type="project" value="UniProtKB-KW"/>
</dbReference>
<feature type="region of interest" description="Disordered" evidence="15">
    <location>
        <begin position="1038"/>
        <end position="1059"/>
    </location>
</feature>
<dbReference type="PROSITE" id="PS00867">
    <property type="entry name" value="CPSASE_2"/>
    <property type="match status" value="1"/>
</dbReference>
<dbReference type="InterPro" id="IPR029045">
    <property type="entry name" value="ClpP/crotonase-like_dom_sf"/>
</dbReference>
<keyword evidence="10" id="KW-0092">Biotin</keyword>
<evidence type="ECO:0000256" key="8">
    <source>
        <dbReference type="ARBA" id="ARBA00023098"/>
    </source>
</evidence>
<keyword evidence="7 14" id="KW-0067">ATP-binding</keyword>
<feature type="domain" description="CoA carboxyltransferase N-terminal" evidence="18">
    <location>
        <begin position="1458"/>
        <end position="1804"/>
    </location>
</feature>
<protein>
    <recommendedName>
        <fullName evidence="21">Acetyl-CoA carboxylase</fullName>
    </recommendedName>
</protein>
<dbReference type="InterPro" id="IPR011764">
    <property type="entry name" value="Biotin_carboxylation_dom"/>
</dbReference>
<dbReference type="FunFam" id="2.40.50.100:FF:000005">
    <property type="entry name" value="Acetyl-CoA carboxylase 1"/>
    <property type="match status" value="1"/>
</dbReference>
<name>A0A7S1LQM5_NEODS</name>
<dbReference type="Gene3D" id="3.90.226.10">
    <property type="entry name" value="2-enoyl-CoA Hydratase, Chain A, domain 1"/>
    <property type="match status" value="2"/>
</dbReference>
<evidence type="ECO:0000256" key="9">
    <source>
        <dbReference type="ARBA" id="ARBA00023160"/>
    </source>
</evidence>
<evidence type="ECO:0000256" key="5">
    <source>
        <dbReference type="ARBA" id="ARBA00022741"/>
    </source>
</evidence>
<dbReference type="InterPro" id="IPR001882">
    <property type="entry name" value="Biotin_BS"/>
</dbReference>
<comment type="catalytic activity">
    <reaction evidence="13">
        <text>N(6)-biotinyl-L-lysyl-[protein] + hydrogencarbonate + ATP = N(6)-carboxybiotinyl-L-lysyl-[protein] + ADP + phosphate + H(+)</text>
        <dbReference type="Rhea" id="RHEA:13501"/>
        <dbReference type="Rhea" id="RHEA-COMP:10505"/>
        <dbReference type="Rhea" id="RHEA-COMP:10506"/>
        <dbReference type="ChEBI" id="CHEBI:15378"/>
        <dbReference type="ChEBI" id="CHEBI:17544"/>
        <dbReference type="ChEBI" id="CHEBI:30616"/>
        <dbReference type="ChEBI" id="CHEBI:43474"/>
        <dbReference type="ChEBI" id="CHEBI:83144"/>
        <dbReference type="ChEBI" id="CHEBI:83145"/>
        <dbReference type="ChEBI" id="CHEBI:456216"/>
        <dbReference type="EC" id="6.3.4.14"/>
    </reaction>
</comment>
<evidence type="ECO:0000259" key="18">
    <source>
        <dbReference type="PROSITE" id="PS50980"/>
    </source>
</evidence>
<evidence type="ECO:0000256" key="3">
    <source>
        <dbReference type="ARBA" id="ARBA00022516"/>
    </source>
</evidence>
<keyword evidence="11" id="KW-0511">Multifunctional enzyme</keyword>
<dbReference type="PROSITE" id="PS50979">
    <property type="entry name" value="BC"/>
    <property type="match status" value="1"/>
</dbReference>
<dbReference type="PANTHER" id="PTHR45728:SF3">
    <property type="entry name" value="ACETYL-COA CARBOXYLASE"/>
    <property type="match status" value="1"/>
</dbReference>
<dbReference type="SUPFAM" id="SSF52440">
    <property type="entry name" value="PreATP-grasp domain"/>
    <property type="match status" value="1"/>
</dbReference>
<dbReference type="SUPFAM" id="SSF56059">
    <property type="entry name" value="Glutathione synthetase ATP-binding domain-like"/>
    <property type="match status" value="1"/>
</dbReference>
<organism evidence="20">
    <name type="scientific">Neobodo designis</name>
    <name type="common">Flagellated protozoan</name>
    <name type="synonym">Bodo designis</name>
    <dbReference type="NCBI Taxonomy" id="312471"/>
    <lineage>
        <taxon>Eukaryota</taxon>
        <taxon>Discoba</taxon>
        <taxon>Euglenozoa</taxon>
        <taxon>Kinetoplastea</taxon>
        <taxon>Metakinetoplastina</taxon>
        <taxon>Neobodonida</taxon>
        <taxon>Neobodo</taxon>
    </lineage>
</organism>
<evidence type="ECO:0008006" key="21">
    <source>
        <dbReference type="Google" id="ProtNLM"/>
    </source>
</evidence>
<dbReference type="GO" id="GO:0005524">
    <property type="term" value="F:ATP binding"/>
    <property type="evidence" value="ECO:0007669"/>
    <property type="project" value="UniProtKB-UniRule"/>
</dbReference>
<keyword evidence="5 14" id="KW-0547">Nucleotide-binding</keyword>
<evidence type="ECO:0000256" key="6">
    <source>
        <dbReference type="ARBA" id="ARBA00022832"/>
    </source>
</evidence>
<dbReference type="GO" id="GO:2001295">
    <property type="term" value="P:malonyl-CoA biosynthetic process"/>
    <property type="evidence" value="ECO:0007669"/>
    <property type="project" value="UniProtKB-UniPathway"/>
</dbReference>
<dbReference type="InterPro" id="IPR013815">
    <property type="entry name" value="ATP_grasp_subdomain_1"/>
</dbReference>
<dbReference type="InterPro" id="IPR011054">
    <property type="entry name" value="Rudment_hybrid_motif"/>
</dbReference>
<dbReference type="Pfam" id="PF01039">
    <property type="entry name" value="Carboxyl_trans"/>
    <property type="match status" value="1"/>
</dbReference>
<comment type="catalytic activity">
    <reaction evidence="12">
        <text>hydrogencarbonate + acetyl-CoA + ATP = malonyl-CoA + ADP + phosphate + H(+)</text>
        <dbReference type="Rhea" id="RHEA:11308"/>
        <dbReference type="ChEBI" id="CHEBI:15378"/>
        <dbReference type="ChEBI" id="CHEBI:17544"/>
        <dbReference type="ChEBI" id="CHEBI:30616"/>
        <dbReference type="ChEBI" id="CHEBI:43474"/>
        <dbReference type="ChEBI" id="CHEBI:57288"/>
        <dbReference type="ChEBI" id="CHEBI:57384"/>
        <dbReference type="ChEBI" id="CHEBI:456216"/>
        <dbReference type="EC" id="6.4.1.2"/>
    </reaction>
</comment>
<keyword evidence="3" id="KW-0444">Lipid biosynthesis</keyword>
<dbReference type="InterPro" id="IPR016185">
    <property type="entry name" value="PreATP-grasp_dom_sf"/>
</dbReference>
<dbReference type="InterPro" id="IPR005479">
    <property type="entry name" value="CPAse_ATP-bd"/>
</dbReference>
<dbReference type="InterPro" id="IPR013537">
    <property type="entry name" value="AcCoA_COase_cen"/>
</dbReference>
<feature type="region of interest" description="Disordered" evidence="15">
    <location>
        <begin position="1407"/>
        <end position="1426"/>
    </location>
</feature>
<evidence type="ECO:0000259" key="16">
    <source>
        <dbReference type="PROSITE" id="PS50975"/>
    </source>
</evidence>
<evidence type="ECO:0000259" key="19">
    <source>
        <dbReference type="PROSITE" id="PS50989"/>
    </source>
</evidence>
<dbReference type="InterPro" id="IPR005482">
    <property type="entry name" value="Biotin_COase_C"/>
</dbReference>
<keyword evidence="9" id="KW-0275">Fatty acid biosynthesis</keyword>
<dbReference type="Pfam" id="PF00289">
    <property type="entry name" value="Biotin_carb_N"/>
    <property type="match status" value="1"/>
</dbReference>
<dbReference type="PROSITE" id="PS50989">
    <property type="entry name" value="COA_CT_CTER"/>
    <property type="match status" value="1"/>
</dbReference>
<dbReference type="Gene3D" id="2.40.50.100">
    <property type="match status" value="1"/>
</dbReference>
<dbReference type="PROSITE" id="PS50980">
    <property type="entry name" value="COA_CT_NTER"/>
    <property type="match status" value="1"/>
</dbReference>
<keyword evidence="4" id="KW-0436">Ligase</keyword>
<dbReference type="FunFam" id="3.30.1490.20:FF:000003">
    <property type="entry name" value="acetyl-CoA carboxylase isoform X1"/>
    <property type="match status" value="1"/>
</dbReference>
<dbReference type="Pfam" id="PF02786">
    <property type="entry name" value="CPSase_L_D2"/>
    <property type="match status" value="1"/>
</dbReference>
<dbReference type="UniPathway" id="UPA00655">
    <property type="reaction ID" value="UER00711"/>
</dbReference>
<evidence type="ECO:0000256" key="13">
    <source>
        <dbReference type="ARBA" id="ARBA00048600"/>
    </source>
</evidence>
<dbReference type="CDD" id="cd06850">
    <property type="entry name" value="biotinyl_domain"/>
    <property type="match status" value="1"/>
</dbReference>
<gene>
    <name evidence="20" type="ORF">NDES1114_LOCUS11947</name>
</gene>
<evidence type="ECO:0000256" key="7">
    <source>
        <dbReference type="ARBA" id="ARBA00022840"/>
    </source>
</evidence>
<dbReference type="InterPro" id="IPR011053">
    <property type="entry name" value="Single_hybrid_motif"/>
</dbReference>
<feature type="compositionally biased region" description="Basic and acidic residues" evidence="15">
    <location>
        <begin position="1407"/>
        <end position="1416"/>
    </location>
</feature>
<dbReference type="InterPro" id="IPR049074">
    <property type="entry name" value="ACCA_BT"/>
</dbReference>
<proteinExistence type="predicted"/>
<accession>A0A7S1LQM5</accession>
<dbReference type="InterPro" id="IPR034733">
    <property type="entry name" value="AcCoA_carboxyl_beta"/>
</dbReference>
<dbReference type="GO" id="GO:0003989">
    <property type="term" value="F:acetyl-CoA carboxylase activity"/>
    <property type="evidence" value="ECO:0007669"/>
    <property type="project" value="UniProtKB-EC"/>
</dbReference>
<dbReference type="PANTHER" id="PTHR45728">
    <property type="entry name" value="ACETYL-COA CARBOXYLASE, ISOFORM A"/>
    <property type="match status" value="1"/>
</dbReference>
<dbReference type="Pfam" id="PF00364">
    <property type="entry name" value="Biotin_lipoyl"/>
    <property type="match status" value="1"/>
</dbReference>
<evidence type="ECO:0000256" key="1">
    <source>
        <dbReference type="ARBA" id="ARBA00001953"/>
    </source>
</evidence>
<dbReference type="Gene3D" id="3.90.1770.10">
    <property type="entry name" value="PreATP-grasp domain"/>
    <property type="match status" value="1"/>
</dbReference>
<evidence type="ECO:0000256" key="12">
    <source>
        <dbReference type="ARBA" id="ARBA00048065"/>
    </source>
</evidence>
<sequence>MAQPTGTQPVTTAHFANVDALFKALGGPNTPKDPIRRVLVANNGLAAVKGIRSIQQWLFDHVGDHDAIKFEVMATPEDLGANAEFIRMAHHHTEVPGGSNANNYANVDLIVETALRQNCDAVYPGWGHASENPKLPRMCVETKKVRFLGPHEKAMFALGDKIASSIIAQSLDVPTVPWSGDSLRVPRGTLNIDDEVYRQAFVDTAEECVEVVKRVGFPVMLKASEGGGGKGIRKVYDMADVIPMFEAVKEEVKGCHIFVMRMLTNVRHLEVQLLADSYGDCIAVRTRDCSVQRRHQKIIEEGPVVGVDPGIVTHMEQAAIRLAKAVGYVGLGTVEYMYDKDTHTYCFLELNPRIQVEHPVSELISNVNLPAALLCVGLGVPLHRIPEVRAYYGEDPYTTTPIDFDNRQANPARGHAIAVRVTAEDTENGFRPTCGSVDDISFRDSRDCWGYFSVASGGSIHQFADSQFGHIFATGNNREEARRSMALALRNLSIRGEIRTSSAYVLELLETREFRECDCNTAWLDGLIQSRPPKPKQDDVHPALAAASIYRMITGVNTNASRFTSFLKAGHTPATDYLLASRTETFVLAGEKYVVEVGRTAPGEFCLVLNDDVLPVTCREMSLGALQMTIGGRNVVAYLEEEGTNLRVIINGRSLVFTGDADPTKLRSSVTGRLVRFLIPDGGHVSEGQAYCEVEVMKMILRLNSGVTGTMTIRAAAGSTLANGKLLAEVEPDDPSKVARAVLDTKPWPAPMHAAAGGTNATGIESLDAVARARAAIDTLASLVSGFHFERAVPLQKRLSQAFDGLSSLSLSSVNLASLNRPFVVVEGEGPSTPISKLHAVFAAVVRAFLEIERHYDGKTREAALAALRDANEEGDLRAVFDIDFAHNQPHRLEVVRAVLQFIDRGDEALMRACRDLLEPLAALSSTSAYGPVLLQARYLQRKAAVPRFEERKDELVRTIEQQAVSDIATTTISTSLLTAVLFDRRNTHLVPPVLEIIARRCYYGEGNVSDVDVVKGDGVQHAHWTATWRVAGSDAPAPLHIRQPSGSPTKSHASSGDAAQSVPGVVSLGANSLGMLAVFNDERGLALMPLGSFLEAATVRAAASPEHSTMLYVFFQSRTEDSGDKIAASCAAALQPFAQKLAESAVDRVTFCAASPDGDEPGIYTFSRKAAGFTVEESLFRDVFPTIANRLELGRLRNYDVSMFPTPHRKVHVYVARPKGAAPARGTHKRMFVRTYVTPGDLGIAPWTALGDADCASIVQMVASAVELAQSDRKAVGDTVYNHLFVNLVELTLDLKSVPHLFRELARTYAKTMYSVGFREVEIKFVAKRSAAAGEGVPFRAFITNHTMHSLSLESYVEVTDEHGHVGLHRARFADDIGNVVVAGSPQERRTWGGKTGTSSFDLTEAEKQASHVDPEQQGAEEPVDPRWKALRDLLPDRVAEPFSTTDSSAPEQSTDAYPLLTATQLRRLQAQASGTTYAYDWLTLIEVVVRRQWRALVSARKLDKAFVPEMPVDVKQLFYDEATQTVKDPKTFTPTAAAQGAGMLVWVLTLRTAADFDFEAKTARARRAVLVANDITTQFGSFSVTEDLVFKAASALARADGVPFLYLSANSGARLGLVNDVKQCFRVAESNGSVDYLYLTPDDYKRLNDSNVKVTCEAVTVDGETRMKIVDVIGSPNEHIGVENLQGSALIAGEMSLNYATVPTMSVVSGRSVGIGAYLVRLGRRVVQTSNSPIILTGAPAINKLLGKEVYSSNQQLGGTEIMLPNGVSHFHARDDLDAVRTALRWLDLMPHTVASASAAVPRLVSQPAADPVDRDVTFVPAKAAPYDPRALVAGDAATGTLGMFDAGSWVESLSDWAKTVVVGRATLGGIPAGVIIVETRSVRKYDPADPADPESSAAVLAQAGQVWFPDSARKTADALDDFHHERLPCFILANWRGFSGGMRDMFDEVLKFGASIVDNLRVYDRPVFIYIPPFGELRGGAWVVVDPVINHQGCVTMYADPNARGGILEPAGMVEIKFREADVLACMRRNHPDLVALAKSDPTAAKKKEEQLKALYTDVAVKFADLHDTPGRMAAKSCVSAVVPWAQSRRFFHALLRRKLAELSLAETLAKAVAAPGATAALVDGIEELKKVAAAAGVAWADDKVFTAWATSDAAGAAVRQAAAVARAKSAAAGLTADGADITAACKALLEAGGADLKAAMARALQ</sequence>
<evidence type="ECO:0000256" key="4">
    <source>
        <dbReference type="ARBA" id="ARBA00022598"/>
    </source>
</evidence>
<dbReference type="InterPro" id="IPR011762">
    <property type="entry name" value="COA_CT_N"/>
</dbReference>
<feature type="domain" description="ATP-grasp" evidence="16">
    <location>
        <begin position="186"/>
        <end position="378"/>
    </location>
</feature>